<dbReference type="EMBL" id="FNOF01000018">
    <property type="protein sequence ID" value="SDX20730.1"/>
    <property type="molecule type" value="Genomic_DNA"/>
</dbReference>
<dbReference type="Pfam" id="PF23960">
    <property type="entry name" value="DUF7289"/>
    <property type="match status" value="1"/>
</dbReference>
<keyword evidence="1" id="KW-0472">Membrane</keyword>
<dbReference type="Proteomes" id="UP000182573">
    <property type="component" value="Unassembled WGS sequence"/>
</dbReference>
<evidence type="ECO:0000313" key="3">
    <source>
        <dbReference type="Proteomes" id="UP000182573"/>
    </source>
</evidence>
<evidence type="ECO:0000256" key="1">
    <source>
        <dbReference type="SAM" id="Phobius"/>
    </source>
</evidence>
<sequence>MISPPSSQSGHDRGVSDLLAFTLTFSIIITGIALVTLGGLGAFDAIQEGATTDVAETSMIGFAETTDDHIQGEAPRRTTSMKLQGHGLSIRPSTLNITVDGQSTNISTGAFIRETDSGTDIVYTAGAVYRVQEEGLVVSRKPRFRCSPESDSVYISALSLDGQTDFSSSNRVTIETALQNKTLISPQAGKSPSATTVSINVSKTAYPDAWHRLFEDELSHWSDHSEPHTYQCTGIRRAVVHNTTVDVRTVT</sequence>
<organism evidence="2 3">
    <name type="scientific">Haloarcula vallismortis</name>
    <name type="common">Halobacterium vallismortis</name>
    <dbReference type="NCBI Taxonomy" id="28442"/>
    <lineage>
        <taxon>Archaea</taxon>
        <taxon>Methanobacteriati</taxon>
        <taxon>Methanobacteriota</taxon>
        <taxon>Stenosarchaea group</taxon>
        <taxon>Halobacteria</taxon>
        <taxon>Halobacteriales</taxon>
        <taxon>Haloarculaceae</taxon>
        <taxon>Haloarcula</taxon>
    </lineage>
</organism>
<keyword evidence="1" id="KW-0812">Transmembrane</keyword>
<keyword evidence="1" id="KW-1133">Transmembrane helix</keyword>
<feature type="transmembrane region" description="Helical" evidence="1">
    <location>
        <begin position="20"/>
        <end position="43"/>
    </location>
</feature>
<dbReference type="InterPro" id="IPR055713">
    <property type="entry name" value="DUF7289"/>
</dbReference>
<name>A0A1H2ZT34_HALVA</name>
<proteinExistence type="predicted"/>
<dbReference type="AlphaFoldDB" id="A0A1H2ZT34"/>
<gene>
    <name evidence="2" type="ORF">SAMN05443574_11852</name>
</gene>
<reference evidence="2 3" key="1">
    <citation type="submission" date="2016-10" db="EMBL/GenBank/DDBJ databases">
        <authorList>
            <person name="de Groot N.N."/>
        </authorList>
    </citation>
    <scope>NUCLEOTIDE SEQUENCE [LARGE SCALE GENOMIC DNA]</scope>
    <source>
        <strain evidence="2 3">DSM 3756</strain>
    </source>
</reference>
<accession>A0A1H2ZT34</accession>
<dbReference type="STRING" id="28442.SAMN05443574_11852"/>
<evidence type="ECO:0008006" key="4">
    <source>
        <dbReference type="Google" id="ProtNLM"/>
    </source>
</evidence>
<evidence type="ECO:0000313" key="2">
    <source>
        <dbReference type="EMBL" id="SDX20730.1"/>
    </source>
</evidence>
<protein>
    <recommendedName>
        <fullName evidence="4">Flagellin N-terminal-like domain-containing protein</fullName>
    </recommendedName>
</protein>
<dbReference type="RefSeq" id="WP_004516300.1">
    <property type="nucleotide sequence ID" value="NZ_FNOF01000018.1"/>
</dbReference>